<protein>
    <submittedName>
        <fullName evidence="1">Uncharacterized protein</fullName>
    </submittedName>
</protein>
<reference evidence="1" key="1">
    <citation type="submission" date="2022-01" db="EMBL/GenBank/DDBJ databases">
        <title>Colwellia maritima, isolated from seawater.</title>
        <authorList>
            <person name="Kristyanto S."/>
            <person name="Jung J."/>
            <person name="Jeon C.O."/>
        </authorList>
    </citation>
    <scope>NUCLEOTIDE SEQUENCE</scope>
    <source>
        <strain evidence="1">MSW7</strain>
    </source>
</reference>
<gene>
    <name evidence="1" type="ORF">L3081_20985</name>
</gene>
<proteinExistence type="predicted"/>
<comment type="caution">
    <text evidence="1">The sequence shown here is derived from an EMBL/GenBank/DDBJ whole genome shotgun (WGS) entry which is preliminary data.</text>
</comment>
<evidence type="ECO:0000313" key="2">
    <source>
        <dbReference type="Proteomes" id="UP001139646"/>
    </source>
</evidence>
<evidence type="ECO:0000313" key="1">
    <source>
        <dbReference type="EMBL" id="MCI2285406.1"/>
    </source>
</evidence>
<organism evidence="1 2">
    <name type="scientific">Colwellia maritima</name>
    <dbReference type="NCBI Taxonomy" id="2912588"/>
    <lineage>
        <taxon>Bacteria</taxon>
        <taxon>Pseudomonadati</taxon>
        <taxon>Pseudomonadota</taxon>
        <taxon>Gammaproteobacteria</taxon>
        <taxon>Alteromonadales</taxon>
        <taxon>Colwelliaceae</taxon>
        <taxon>Colwellia</taxon>
    </lineage>
</organism>
<name>A0ABS9X5A2_9GAMM</name>
<keyword evidence="2" id="KW-1185">Reference proteome</keyword>
<dbReference type="Proteomes" id="UP001139646">
    <property type="component" value="Unassembled WGS sequence"/>
</dbReference>
<accession>A0ABS9X5A2</accession>
<dbReference type="RefSeq" id="WP_242288289.1">
    <property type="nucleotide sequence ID" value="NZ_JAKKSL010000005.1"/>
</dbReference>
<sequence length="138" mass="14957">MKGVKDYLNSTSQIYFLGKPTDRFVAVQSGVISGGIRSFSVEAIDLFDLGIERNLELLINGEVVATSSHTGPNAYLIEFDNINISGDFTIGLRGASENESNNTIAIDNITWKSYQEGDTSIDVITNQAPTVNALVHSK</sequence>
<dbReference type="EMBL" id="JAKKSL010000005">
    <property type="protein sequence ID" value="MCI2285406.1"/>
    <property type="molecule type" value="Genomic_DNA"/>
</dbReference>